<accession>A0A0L0DUG4</accession>
<dbReference type="PANTHER" id="PTHR23244">
    <property type="entry name" value="KELCH REPEAT DOMAIN"/>
    <property type="match status" value="1"/>
</dbReference>
<evidence type="ECO:0000313" key="1">
    <source>
        <dbReference type="EMBL" id="KNC55696.1"/>
    </source>
</evidence>
<dbReference type="AlphaFoldDB" id="A0A0L0DUG4"/>
<name>A0A0L0DUG4_THETB</name>
<organism evidence="1 2">
    <name type="scientific">Thecamonas trahens ATCC 50062</name>
    <dbReference type="NCBI Taxonomy" id="461836"/>
    <lineage>
        <taxon>Eukaryota</taxon>
        <taxon>Apusozoa</taxon>
        <taxon>Apusomonadida</taxon>
        <taxon>Apusomonadidae</taxon>
        <taxon>Thecamonas</taxon>
    </lineage>
</organism>
<keyword evidence="2" id="KW-1185">Reference proteome</keyword>
<protein>
    <submittedName>
        <fullName evidence="1">Uncharacterized protein</fullName>
    </submittedName>
</protein>
<evidence type="ECO:0000313" key="2">
    <source>
        <dbReference type="Proteomes" id="UP000054408"/>
    </source>
</evidence>
<dbReference type="InterPro" id="IPR015915">
    <property type="entry name" value="Kelch-typ_b-propeller"/>
</dbReference>
<dbReference type="EMBL" id="GL349439">
    <property type="protein sequence ID" value="KNC55696.1"/>
    <property type="molecule type" value="Genomic_DNA"/>
</dbReference>
<dbReference type="InterPro" id="IPR013783">
    <property type="entry name" value="Ig-like_fold"/>
</dbReference>
<dbReference type="Pfam" id="PF24681">
    <property type="entry name" value="Kelch_KLHDC2_KLHL20_DRC7"/>
    <property type="match status" value="1"/>
</dbReference>
<dbReference type="RefSeq" id="XP_013761485.1">
    <property type="nucleotide sequence ID" value="XM_013906031.1"/>
</dbReference>
<dbReference type="GeneID" id="25569594"/>
<sequence>MISLDDGEYASGGHTLADGARFGHTSVSNYAQTKVFVFGGYGASGLALDSVVVGKVVRDGVESWQRMGRSKGSGSEVPRGRAWHAAVQLGGYGGASKMVVIGGEYVTERGVQYLGDVWELETEREEWRAVVVRGKFEARSMHSAVAVGLAGGDGGSGGVGLAGGSQLVYVFGGRGRRGYLDDVVSYNGVSRVFSSVTGHSASAVGKFMYVFGGRSGGGLLGDLARLDVQSGEWSQVLLATSGELPLGRFGGVMCMGGERMVVYGGWTESGGCGWANDVWHGEVEEEALGPGEVGEGGMGRLGMRMLPGVQQTRRQAARAGRAVLARRATAPVVGTMSVKTPFVMGGSGVALAPWRVWPQACKVTGNGLYSGRAGEERRVVVAVADGRGEAYEYALGARQRIVVVAAGRSWFWGSKAGARMKVATEAEAIGRGVYGAQFVLDRIGVYEVAVYFEDEDHWPVRTAIARRVCEVTAGEVDAAQSVVLAEPKSSVSANEMVEWRVALRDEHGNPVAGSELEASPAGGRVMDHGDGTYTALWAFVHVGQYSLALARAGLVAPVCVRAGPMCGHKAEVRRTSEAAELGAWRRLLEVGAARDEWGNPSVVGLCAEAVGGLAATKIAIDDDGKAVVDVKSFVAGRSIQIRVTLAGGRLDVEGSPVEIVVATESDDEKDDEGESGSVPIMIVMPE</sequence>
<gene>
    <name evidence="1" type="ORF">AMSG_11679</name>
</gene>
<dbReference type="Gene3D" id="2.120.10.80">
    <property type="entry name" value="Kelch-type beta propeller"/>
    <property type="match status" value="2"/>
</dbReference>
<reference evidence="1 2" key="1">
    <citation type="submission" date="2010-05" db="EMBL/GenBank/DDBJ databases">
        <title>The Genome Sequence of Thecamonas trahens ATCC 50062.</title>
        <authorList>
            <consortium name="The Broad Institute Genome Sequencing Platform"/>
            <person name="Russ C."/>
            <person name="Cuomo C."/>
            <person name="Shea T."/>
            <person name="Young S.K."/>
            <person name="Zeng Q."/>
            <person name="Koehrsen M."/>
            <person name="Haas B."/>
            <person name="Borodovsky M."/>
            <person name="Guigo R."/>
            <person name="Alvarado L."/>
            <person name="Berlin A."/>
            <person name="Bochicchio J."/>
            <person name="Borenstein D."/>
            <person name="Chapman S."/>
            <person name="Chen Z."/>
            <person name="Freedman E."/>
            <person name="Gellesch M."/>
            <person name="Goldberg J."/>
            <person name="Griggs A."/>
            <person name="Gujja S."/>
            <person name="Heilman E."/>
            <person name="Heiman D."/>
            <person name="Hepburn T."/>
            <person name="Howarth C."/>
            <person name="Jen D."/>
            <person name="Larson L."/>
            <person name="Mehta T."/>
            <person name="Park D."/>
            <person name="Pearson M."/>
            <person name="Roberts A."/>
            <person name="Saif S."/>
            <person name="Shenoy N."/>
            <person name="Sisk P."/>
            <person name="Stolte C."/>
            <person name="Sykes S."/>
            <person name="Thomson T."/>
            <person name="Walk T."/>
            <person name="White J."/>
            <person name="Yandava C."/>
            <person name="Burger G."/>
            <person name="Gray M.W."/>
            <person name="Holland P.W.H."/>
            <person name="King N."/>
            <person name="Lang F.B.F."/>
            <person name="Roger A.J."/>
            <person name="Ruiz-Trillo I."/>
            <person name="Lander E."/>
            <person name="Nusbaum C."/>
        </authorList>
    </citation>
    <scope>NUCLEOTIDE SEQUENCE [LARGE SCALE GENOMIC DNA]</scope>
    <source>
        <strain evidence="1 2">ATCC 50062</strain>
    </source>
</reference>
<dbReference type="SUPFAM" id="SSF117281">
    <property type="entry name" value="Kelch motif"/>
    <property type="match status" value="1"/>
</dbReference>
<dbReference type="eggNOG" id="KOG0379">
    <property type="taxonomic scope" value="Eukaryota"/>
</dbReference>
<dbReference type="Proteomes" id="UP000054408">
    <property type="component" value="Unassembled WGS sequence"/>
</dbReference>
<proteinExistence type="predicted"/>
<dbReference type="Gene3D" id="2.60.40.10">
    <property type="entry name" value="Immunoglobulins"/>
    <property type="match status" value="2"/>
</dbReference>